<protein>
    <submittedName>
        <fullName evidence="5">Vacuolar protein-sorting-associated protein 28</fullName>
    </submittedName>
</protein>
<evidence type="ECO:0000313" key="5">
    <source>
        <dbReference type="EMBL" id="KAG5442647.1"/>
    </source>
</evidence>
<organism evidence="5 6">
    <name type="scientific">Clonorchis sinensis</name>
    <name type="common">Chinese liver fluke</name>
    <dbReference type="NCBI Taxonomy" id="79923"/>
    <lineage>
        <taxon>Eukaryota</taxon>
        <taxon>Metazoa</taxon>
        <taxon>Spiralia</taxon>
        <taxon>Lophotrochozoa</taxon>
        <taxon>Platyhelminthes</taxon>
        <taxon>Trematoda</taxon>
        <taxon>Digenea</taxon>
        <taxon>Opisthorchiida</taxon>
        <taxon>Opisthorchiata</taxon>
        <taxon>Opisthorchiidae</taxon>
        <taxon>Clonorchis</taxon>
    </lineage>
</organism>
<dbReference type="SUPFAM" id="SSF140111">
    <property type="entry name" value="Endosomal sorting complex assembly domain"/>
    <property type="match status" value="1"/>
</dbReference>
<evidence type="ECO:0000256" key="3">
    <source>
        <dbReference type="ARBA" id="ARBA00022753"/>
    </source>
</evidence>
<evidence type="ECO:0000256" key="1">
    <source>
        <dbReference type="ARBA" id="ARBA00004177"/>
    </source>
</evidence>
<dbReference type="EMBL" id="NIRI02000056">
    <property type="protein sequence ID" value="KAG5442647.1"/>
    <property type="molecule type" value="Genomic_DNA"/>
</dbReference>
<dbReference type="OrthoDB" id="2671at2759"/>
<evidence type="ECO:0000313" key="6">
    <source>
        <dbReference type="Proteomes" id="UP000286415"/>
    </source>
</evidence>
<dbReference type="PANTHER" id="PTHR12937:SF0">
    <property type="entry name" value="VACUOLAR PROTEIN SORTING-ASSOCIATED PROTEIN 28 HOMOLOG"/>
    <property type="match status" value="1"/>
</dbReference>
<dbReference type="InParanoid" id="A0A3R7FLF7"/>
<dbReference type="PANTHER" id="PTHR12937">
    <property type="entry name" value="VACUOLAR PROTEIN SORTING 28, ISOFORM 2 VPS28"/>
    <property type="match status" value="1"/>
</dbReference>
<accession>A0A3R7FLF7</accession>
<gene>
    <name evidence="5" type="ORF">CSKR_109489</name>
</gene>
<keyword evidence="6" id="KW-1185">Reference proteome</keyword>
<dbReference type="InterPro" id="IPR037202">
    <property type="entry name" value="ESCRT_assembly_dom"/>
</dbReference>
<dbReference type="InterPro" id="IPR007143">
    <property type="entry name" value="Vps28"/>
</dbReference>
<name>A0A3R7FLF7_CLOSI</name>
<dbReference type="Proteomes" id="UP000286415">
    <property type="component" value="Unassembled WGS sequence"/>
</dbReference>
<dbReference type="GO" id="GO:0044877">
    <property type="term" value="F:protein-containing complex binding"/>
    <property type="evidence" value="ECO:0007669"/>
    <property type="project" value="TreeGrafter"/>
</dbReference>
<dbReference type="Gene3D" id="1.20.1440.200">
    <property type="match status" value="1"/>
</dbReference>
<evidence type="ECO:0000256" key="4">
    <source>
        <dbReference type="ARBA" id="ARBA00022927"/>
    </source>
</evidence>
<keyword evidence="4" id="KW-0653">Protein transport</keyword>
<evidence type="ECO:0000256" key="2">
    <source>
        <dbReference type="ARBA" id="ARBA00022448"/>
    </source>
</evidence>
<proteinExistence type="predicted"/>
<sequence length="215" mass="24094">MRTAKLSSVVDCLEKVRSGVESSAEIRSVVAFFRSGGARWLKWSERESTDWKVCGSNPTSASRLPLCKFGQPGSISALVLPSSGMAARHRKGVTAEQFFAPFRCTAALQLEGSMTIKILSGCPGLARSNRNAMVRFELYTNHMELFAVINTLQCLEMAYSQDYVNYADYAKACNKLLNQYKVRFRQLASEFHTVEEFASRYKVLFAAGLFLFIYC</sequence>
<dbReference type="InterPro" id="IPR038358">
    <property type="entry name" value="VPS28_N_sf"/>
</dbReference>
<dbReference type="STRING" id="79923.A0A3R7FLF7"/>
<reference evidence="5 6" key="1">
    <citation type="journal article" date="2018" name="Biotechnol. Adv.">
        <title>Improved genomic resources and new bioinformatic workflow for the carcinogenic parasite Clonorchis sinensis: Biotechnological implications.</title>
        <authorList>
            <person name="Wang D."/>
            <person name="Korhonen P.K."/>
            <person name="Gasser R.B."/>
            <person name="Young N.D."/>
        </authorList>
    </citation>
    <scope>NUCLEOTIDE SEQUENCE [LARGE SCALE GENOMIC DNA]</scope>
    <source>
        <strain evidence="5">Cs-k2</strain>
    </source>
</reference>
<dbReference type="AlphaFoldDB" id="A0A3R7FLF7"/>
<keyword evidence="2" id="KW-0813">Transport</keyword>
<dbReference type="GO" id="GO:0000813">
    <property type="term" value="C:ESCRT I complex"/>
    <property type="evidence" value="ECO:0007669"/>
    <property type="project" value="InterPro"/>
</dbReference>
<comment type="caution">
    <text evidence="5">The sequence shown here is derived from an EMBL/GenBank/DDBJ whole genome shotgun (WGS) entry which is preliminary data.</text>
</comment>
<reference evidence="5 6" key="2">
    <citation type="journal article" date="2021" name="Genomics">
        <title>High-quality reference genome for Clonorchis sinensis.</title>
        <authorList>
            <person name="Young N.D."/>
            <person name="Stroehlein A.J."/>
            <person name="Kinkar L."/>
            <person name="Wang T."/>
            <person name="Sohn W.M."/>
            <person name="Chang B.C.H."/>
            <person name="Kaur P."/>
            <person name="Weisz D."/>
            <person name="Dudchenko O."/>
            <person name="Aiden E.L."/>
            <person name="Korhonen P.K."/>
            <person name="Gasser R.B."/>
        </authorList>
    </citation>
    <scope>NUCLEOTIDE SEQUENCE [LARGE SCALE GENOMIC DNA]</scope>
    <source>
        <strain evidence="5">Cs-k2</strain>
    </source>
</reference>
<keyword evidence="3" id="KW-0967">Endosome</keyword>
<dbReference type="Pfam" id="PF03997">
    <property type="entry name" value="VPS28"/>
    <property type="match status" value="1"/>
</dbReference>
<comment type="subcellular location">
    <subcellularLocation>
        <location evidence="1">Endosome</location>
    </subcellularLocation>
</comment>
<dbReference type="GO" id="GO:0043328">
    <property type="term" value="P:protein transport to vacuole involved in ubiquitin-dependent protein catabolic process via the multivesicular body sorting pathway"/>
    <property type="evidence" value="ECO:0007669"/>
    <property type="project" value="TreeGrafter"/>
</dbReference>